<feature type="compositionally biased region" description="Basic and acidic residues" evidence="2">
    <location>
        <begin position="280"/>
        <end position="292"/>
    </location>
</feature>
<feature type="modified residue" description="Phosphohistidine" evidence="1">
    <location>
        <position position="59"/>
    </location>
</feature>
<accession>A0A0G4H8T9</accession>
<dbReference type="VEuPathDB" id="CryptoDB:Cvel_5872"/>
<feature type="domain" description="HPt" evidence="3">
    <location>
        <begin position="20"/>
        <end position="126"/>
    </location>
</feature>
<dbReference type="PROSITE" id="PS50894">
    <property type="entry name" value="HPT"/>
    <property type="match status" value="1"/>
</dbReference>
<dbReference type="AlphaFoldDB" id="A0A0G4H8T9"/>
<dbReference type="CDD" id="cd00088">
    <property type="entry name" value="HPT"/>
    <property type="match status" value="1"/>
</dbReference>
<dbReference type="Gene3D" id="1.20.120.160">
    <property type="entry name" value="HPT domain"/>
    <property type="match status" value="1"/>
</dbReference>
<evidence type="ECO:0000313" key="4">
    <source>
        <dbReference type="EMBL" id="CEM40114.1"/>
    </source>
</evidence>
<evidence type="ECO:0000259" key="3">
    <source>
        <dbReference type="PROSITE" id="PS50894"/>
    </source>
</evidence>
<dbReference type="GO" id="GO:0000160">
    <property type="term" value="P:phosphorelay signal transduction system"/>
    <property type="evidence" value="ECO:0007669"/>
    <property type="project" value="InterPro"/>
</dbReference>
<protein>
    <recommendedName>
        <fullName evidence="3">HPt domain-containing protein</fullName>
    </recommendedName>
</protein>
<keyword evidence="1" id="KW-0597">Phosphoprotein</keyword>
<dbReference type="SUPFAM" id="SSF47226">
    <property type="entry name" value="Histidine-containing phosphotransfer domain, HPT domain"/>
    <property type="match status" value="1"/>
</dbReference>
<dbReference type="Pfam" id="PF01627">
    <property type="entry name" value="Hpt"/>
    <property type="match status" value="1"/>
</dbReference>
<feature type="compositionally biased region" description="Basic and acidic residues" evidence="2">
    <location>
        <begin position="228"/>
        <end position="240"/>
    </location>
</feature>
<evidence type="ECO:0000256" key="1">
    <source>
        <dbReference type="PROSITE-ProRule" id="PRU00110"/>
    </source>
</evidence>
<dbReference type="InterPro" id="IPR008207">
    <property type="entry name" value="Sig_transdc_His_kin_Hpt_dom"/>
</dbReference>
<sequence length="303" mass="32429">MSLQGLKYIDVQTGVQQLGADVYFKMLRMYHEMTFYQQGKEVTQFHESGDIRQMREAAHSLKGASLYVGAASLAEACQAIQYACDAEEDEGKGKSSKGGGVKHSLSELASTFATVHAGTAEELEATLKVLNQTPPEQWHLLVPPVSPQNRDRLQLSEADDGRGGGGSKRVTLDAAGGIPDIDESKIRRHGQLPPLTSPPTAPVVPSSNGHATAEASRRMSGGGGADGDASHRMQWRKDENQGPPPTQPWPRLRRASDPQPEEEKPKEAAKEAWGEDDQAGGDKGKGEGDNSKGKGGTCCCVVM</sequence>
<organism evidence="4">
    <name type="scientific">Chromera velia CCMP2878</name>
    <dbReference type="NCBI Taxonomy" id="1169474"/>
    <lineage>
        <taxon>Eukaryota</taxon>
        <taxon>Sar</taxon>
        <taxon>Alveolata</taxon>
        <taxon>Colpodellida</taxon>
        <taxon>Chromeraceae</taxon>
        <taxon>Chromera</taxon>
    </lineage>
</organism>
<feature type="region of interest" description="Disordered" evidence="2">
    <location>
        <begin position="155"/>
        <end position="303"/>
    </location>
</feature>
<dbReference type="InterPro" id="IPR036641">
    <property type="entry name" value="HPT_dom_sf"/>
</dbReference>
<name>A0A0G4H8T9_9ALVE</name>
<gene>
    <name evidence="4" type="ORF">Cvel_5872</name>
</gene>
<dbReference type="EMBL" id="CDMZ01001983">
    <property type="protein sequence ID" value="CEM40114.1"/>
    <property type="molecule type" value="Genomic_DNA"/>
</dbReference>
<feature type="compositionally biased region" description="Basic and acidic residues" evidence="2">
    <location>
        <begin position="261"/>
        <end position="273"/>
    </location>
</feature>
<evidence type="ECO:0000256" key="2">
    <source>
        <dbReference type="SAM" id="MobiDB-lite"/>
    </source>
</evidence>
<reference evidence="4" key="1">
    <citation type="submission" date="2014-11" db="EMBL/GenBank/DDBJ databases">
        <authorList>
            <person name="Otto D Thomas"/>
            <person name="Naeem Raeece"/>
        </authorList>
    </citation>
    <scope>NUCLEOTIDE SEQUENCE</scope>
</reference>
<proteinExistence type="predicted"/>